<name>A0A6J4U3E5_9ACTN</name>
<evidence type="ECO:0000256" key="1">
    <source>
        <dbReference type="SAM" id="MobiDB-lite"/>
    </source>
</evidence>
<dbReference type="EMBL" id="CADCWC010000234">
    <property type="protein sequence ID" value="CAA9537683.1"/>
    <property type="molecule type" value="Genomic_DNA"/>
</dbReference>
<feature type="compositionally biased region" description="Basic and acidic residues" evidence="1">
    <location>
        <begin position="107"/>
        <end position="123"/>
    </location>
</feature>
<organism evidence="2">
    <name type="scientific">uncultured Thermoleophilia bacterium</name>
    <dbReference type="NCBI Taxonomy" id="1497501"/>
    <lineage>
        <taxon>Bacteria</taxon>
        <taxon>Bacillati</taxon>
        <taxon>Actinomycetota</taxon>
        <taxon>Thermoleophilia</taxon>
        <taxon>environmental samples</taxon>
    </lineage>
</organism>
<feature type="compositionally biased region" description="Basic residues" evidence="1">
    <location>
        <begin position="171"/>
        <end position="192"/>
    </location>
</feature>
<feature type="compositionally biased region" description="Low complexity" evidence="1">
    <location>
        <begin position="193"/>
        <end position="210"/>
    </location>
</feature>
<sequence>AGRDDAGARHRAARTPRAGGEEGRFGRRGRRHPRPRGGRGRGRPRRRRPRGPRHGGEGHVHGHAGGPLVAGRAVSGGLRPVPGRSRVRRRVRALRAGQPRAAHALHRLADDARGRRADPERPLGSRLRPRHRRPPRRAARARAQAARPLPGTRRAPRRVPAPPGAGLRQGAGRRARVRERRAGRQLPHRLVRAARGPAPHARPGARGLRM</sequence>
<protein>
    <submittedName>
        <fullName evidence="2">Uncharacterized protein</fullName>
    </submittedName>
</protein>
<dbReference type="AlphaFoldDB" id="A0A6J4U3E5"/>
<gene>
    <name evidence="2" type="ORF">AVDCRST_MAG79-1536</name>
</gene>
<feature type="compositionally biased region" description="Basic residues" evidence="1">
    <location>
        <begin position="26"/>
        <end position="53"/>
    </location>
</feature>
<proteinExistence type="predicted"/>
<accession>A0A6J4U3E5</accession>
<feature type="non-terminal residue" evidence="2">
    <location>
        <position position="1"/>
    </location>
</feature>
<feature type="region of interest" description="Disordered" evidence="1">
    <location>
        <begin position="1"/>
        <end position="210"/>
    </location>
</feature>
<feature type="compositionally biased region" description="Basic residues" evidence="1">
    <location>
        <begin position="127"/>
        <end position="140"/>
    </location>
</feature>
<evidence type="ECO:0000313" key="2">
    <source>
        <dbReference type="EMBL" id="CAA9537683.1"/>
    </source>
</evidence>
<feature type="compositionally biased region" description="Low complexity" evidence="1">
    <location>
        <begin position="141"/>
        <end position="153"/>
    </location>
</feature>
<reference evidence="2" key="1">
    <citation type="submission" date="2020-02" db="EMBL/GenBank/DDBJ databases">
        <authorList>
            <person name="Meier V. D."/>
        </authorList>
    </citation>
    <scope>NUCLEOTIDE SEQUENCE</scope>
    <source>
        <strain evidence="2">AVDCRST_MAG79</strain>
    </source>
</reference>
<feature type="non-terminal residue" evidence="2">
    <location>
        <position position="210"/>
    </location>
</feature>
<feature type="compositionally biased region" description="Low complexity" evidence="1">
    <location>
        <begin position="75"/>
        <end position="84"/>
    </location>
</feature>